<dbReference type="Pfam" id="PF20233">
    <property type="entry name" value="DUF6590"/>
    <property type="match status" value="1"/>
</dbReference>
<feature type="compositionally biased region" description="Basic and acidic residues" evidence="1">
    <location>
        <begin position="422"/>
        <end position="431"/>
    </location>
</feature>
<feature type="region of interest" description="Disordered" evidence="1">
    <location>
        <begin position="300"/>
        <end position="366"/>
    </location>
</feature>
<keyword evidence="4" id="KW-1185">Reference proteome</keyword>
<dbReference type="AlphaFoldDB" id="A0AAN8E823"/>
<feature type="compositionally biased region" description="Polar residues" evidence="1">
    <location>
        <begin position="312"/>
        <end position="326"/>
    </location>
</feature>
<feature type="region of interest" description="Disordered" evidence="1">
    <location>
        <begin position="138"/>
        <end position="198"/>
    </location>
</feature>
<proteinExistence type="predicted"/>
<sequence length="586" mass="65413">MSDLAKRLEACSKRVGVDEPFELDRQWYQKLSEKRFKPITLDQARSLQNGPQTPRTSQIAALPPNTHKLEPAFGAQLSNTQFTHRRDAGSVATTTEAQNLPLRPYSKLSYQDDDGQQANALSLSEGLFATKLPRHELPAKQSTTTAARSSSVLIPEANKRATPTIRAAPRSSASNLSRSHEERHKAVPTPKRAADDDSDSKFAVLEDEFTERAMFLADNAELLKTDLGVLLEEAVSQVLDHDVSAARQCMQSLVILQLCQKVRPERLEAQVQAMDARDTDLGKKFLELYTNLAKHVQELAKKQSGKPRRRQTVSGTQADSSRSVRQPSDDTQRLRQQARPGYSAEASRVDERTPQDEALDEPDSWLDNISQRVAKTSAMRISIDNFEGERMKRLSPHYKVPENGARFFVQGRVFALLWHESEGQRPQRKGDETDELTAPEDADNLGKNRVKGSYGVIIFSHIRRMVVIKNRKGYCWCLPVGSYGGLGLKKKGLKREEIDAHAIIHDSRIDANPLTGEPTTTKRPIAVDLAPGQELSKASRLHFAKPCSVEWNTRVMDVSKVRADCIPALVGNAHYELFGDLPLSQS</sequence>
<protein>
    <recommendedName>
        <fullName evidence="2">DUF6590 domain-containing protein</fullName>
    </recommendedName>
</protein>
<feature type="domain" description="DUF6590" evidence="2">
    <location>
        <begin position="406"/>
        <end position="570"/>
    </location>
</feature>
<reference evidence="3 4" key="1">
    <citation type="submission" date="2022-12" db="EMBL/GenBank/DDBJ databases">
        <title>Genomic features and morphological characterization of a novel Knufia sp. strain isolated from spacecraft assembly facility.</title>
        <authorList>
            <person name="Teixeira M."/>
            <person name="Chander A.M."/>
            <person name="Stajich J.E."/>
            <person name="Venkateswaran K."/>
        </authorList>
    </citation>
    <scope>NUCLEOTIDE SEQUENCE [LARGE SCALE GENOMIC DNA]</scope>
    <source>
        <strain evidence="3 4">FJI-L2-BK-P2</strain>
    </source>
</reference>
<evidence type="ECO:0000256" key="1">
    <source>
        <dbReference type="SAM" id="MobiDB-lite"/>
    </source>
</evidence>
<comment type="caution">
    <text evidence="3">The sequence shown here is derived from an EMBL/GenBank/DDBJ whole genome shotgun (WGS) entry which is preliminary data.</text>
</comment>
<organism evidence="3 4">
    <name type="scientific">Knufia fluminis</name>
    <dbReference type="NCBI Taxonomy" id="191047"/>
    <lineage>
        <taxon>Eukaryota</taxon>
        <taxon>Fungi</taxon>
        <taxon>Dikarya</taxon>
        <taxon>Ascomycota</taxon>
        <taxon>Pezizomycotina</taxon>
        <taxon>Eurotiomycetes</taxon>
        <taxon>Chaetothyriomycetidae</taxon>
        <taxon>Chaetothyriales</taxon>
        <taxon>Trichomeriaceae</taxon>
        <taxon>Knufia</taxon>
    </lineage>
</organism>
<name>A0AAN8E823_9EURO</name>
<evidence type="ECO:0000313" key="3">
    <source>
        <dbReference type="EMBL" id="KAK5948399.1"/>
    </source>
</evidence>
<feature type="compositionally biased region" description="Polar residues" evidence="1">
    <location>
        <begin position="140"/>
        <end position="152"/>
    </location>
</feature>
<feature type="region of interest" description="Disordered" evidence="1">
    <location>
        <begin position="422"/>
        <end position="445"/>
    </location>
</feature>
<evidence type="ECO:0000259" key="2">
    <source>
        <dbReference type="Pfam" id="PF20233"/>
    </source>
</evidence>
<gene>
    <name evidence="3" type="ORF">OHC33_010573</name>
</gene>
<evidence type="ECO:0000313" key="4">
    <source>
        <dbReference type="Proteomes" id="UP001316803"/>
    </source>
</evidence>
<feature type="compositionally biased region" description="Acidic residues" evidence="1">
    <location>
        <begin position="432"/>
        <end position="443"/>
    </location>
</feature>
<dbReference type="Proteomes" id="UP001316803">
    <property type="component" value="Unassembled WGS sequence"/>
</dbReference>
<dbReference type="EMBL" id="JAKLMC020000048">
    <property type="protein sequence ID" value="KAK5948399.1"/>
    <property type="molecule type" value="Genomic_DNA"/>
</dbReference>
<dbReference type="InterPro" id="IPR046497">
    <property type="entry name" value="DUF6590"/>
</dbReference>
<accession>A0AAN8E823</accession>